<comment type="caution">
    <text evidence="8">The sequence shown here is derived from an EMBL/GenBank/DDBJ whole genome shotgun (WGS) entry which is preliminary data.</text>
</comment>
<dbReference type="GO" id="GO:0003676">
    <property type="term" value="F:nucleic acid binding"/>
    <property type="evidence" value="ECO:0007669"/>
    <property type="project" value="InterPro"/>
</dbReference>
<dbReference type="InterPro" id="IPR027417">
    <property type="entry name" value="P-loop_NTPase"/>
</dbReference>
<dbReference type="Pfam" id="PF00270">
    <property type="entry name" value="DEAD"/>
    <property type="match status" value="1"/>
</dbReference>
<dbReference type="CDD" id="cd17990">
    <property type="entry name" value="DEXHc_HrpB"/>
    <property type="match status" value="1"/>
</dbReference>
<dbReference type="GO" id="GO:0016787">
    <property type="term" value="F:hydrolase activity"/>
    <property type="evidence" value="ECO:0007669"/>
    <property type="project" value="UniProtKB-KW"/>
</dbReference>
<evidence type="ECO:0000256" key="5">
    <source>
        <dbReference type="SAM" id="MobiDB-lite"/>
    </source>
</evidence>
<dbReference type="PIRSF" id="PIRSF005496">
    <property type="entry name" value="ATP_hel_hrpB"/>
    <property type="match status" value="1"/>
</dbReference>
<dbReference type="Pfam" id="PF08482">
    <property type="entry name" value="HrpB_C"/>
    <property type="match status" value="1"/>
</dbReference>
<dbReference type="InterPro" id="IPR011545">
    <property type="entry name" value="DEAD/DEAH_box_helicase_dom"/>
</dbReference>
<dbReference type="SMART" id="SM00487">
    <property type="entry name" value="DEXDc"/>
    <property type="match status" value="1"/>
</dbReference>
<dbReference type="PROSITE" id="PS51192">
    <property type="entry name" value="HELICASE_ATP_BIND_1"/>
    <property type="match status" value="1"/>
</dbReference>
<dbReference type="InterPro" id="IPR013689">
    <property type="entry name" value="RNA_helicase_ATP-dep_HrpB_C"/>
</dbReference>
<dbReference type="PANTHER" id="PTHR43519:SF1">
    <property type="entry name" value="ATP-DEPENDENT RNA HELICASE HRPB"/>
    <property type="match status" value="1"/>
</dbReference>
<keyword evidence="1" id="KW-0547">Nucleotide-binding</keyword>
<dbReference type="Pfam" id="PF04408">
    <property type="entry name" value="WHD_HA2"/>
    <property type="match status" value="1"/>
</dbReference>
<sequence length="843" mass="91914">MPLPIEDILPQLRSSLQTHNSVVIQAPPGAGKTTRVPLALLDAPWLTGKGIVMLEPRRLAATNAARWMAFTLGEEVGETVGYTIRFDRKVSRRTRVEVVTEGVLTRRLQADPLLEGVGAVIFDEFHERSIHADLALALCRDVQQGLREELRIIVMSATLDAAPVAELLGNAPIITSEGRGFPVNIRYLPEDSRDPLPVAVSGAIRTALASTEGDILAFLPGAGEIRRCRQLLQEGGALPSSPLIALLFGDLPFADQERAILPAERRKVVLATNIAETSLTIEGVRVVIDGGFCRRLRFDPASGMDRLVTERISAASATQRSGRAGRLGPGTCFRLWSEHTQRTLIPADPPEIATSDLTPVALDLAAWGVTDASTLSWLTPPPKASFEEGRQLLVQLEALDRNGMITEVGRRMAELPVHPRLAHMLIRAVGKGVGPLACDVAAIMSERDLVKVSGGVALERSESDMLVRVEALEGWRKGRRVVEVDAAACRTVDRSAQHLRRLLNIGKENGVAGADADTVGLLLAWAYPDRIALRRGDGGRRYLLAGGRGALLSERSSVHDEPLLVAHVVERGARGDDLIRQASVLTLETFTRDFSDDIVTERKVFWDEREGRVVSCEEERFGALVLGSRPSAATADEVRSALVEGIVRGPGLSALSWSTAARRFRARVRLMARVFPDEGWPNLSDEALLATLGEWLGPHLDGVRRLADVAAVDLLPPLQGLLPWNLLRRLDEGAPTHLVVPSGSRVPIDYGDDGILTLAVKLQEMFGLAETPTVAWGRVPVVVHLLSPAGRPLQVTADLRGFWNGAYQEVKKEMRGRYPKHPWPDDPWSAIPTRRTKGQEGRK</sequence>
<accession>A0A9W6FXI4</accession>
<dbReference type="InterPro" id="IPR010225">
    <property type="entry name" value="HrpB"/>
</dbReference>
<proteinExistence type="predicted"/>
<evidence type="ECO:0000259" key="6">
    <source>
        <dbReference type="PROSITE" id="PS51192"/>
    </source>
</evidence>
<feature type="domain" description="Helicase C-terminal" evidence="7">
    <location>
        <begin position="203"/>
        <end position="368"/>
    </location>
</feature>
<dbReference type="PANTHER" id="PTHR43519">
    <property type="entry name" value="ATP-DEPENDENT RNA HELICASE HRPB"/>
    <property type="match status" value="1"/>
</dbReference>
<evidence type="ECO:0000259" key="7">
    <source>
        <dbReference type="PROSITE" id="PS51194"/>
    </source>
</evidence>
<dbReference type="AlphaFoldDB" id="A0A9W6FXI4"/>
<dbReference type="InterPro" id="IPR014001">
    <property type="entry name" value="Helicase_ATP-bd"/>
</dbReference>
<dbReference type="Gene3D" id="3.40.50.300">
    <property type="entry name" value="P-loop containing nucleotide triphosphate hydrolases"/>
    <property type="match status" value="2"/>
</dbReference>
<evidence type="ECO:0000313" key="9">
    <source>
        <dbReference type="Proteomes" id="UP001144352"/>
    </source>
</evidence>
<keyword evidence="3 8" id="KW-0347">Helicase</keyword>
<dbReference type="Pfam" id="PF00271">
    <property type="entry name" value="Helicase_C"/>
    <property type="match status" value="1"/>
</dbReference>
<evidence type="ECO:0000313" key="8">
    <source>
        <dbReference type="EMBL" id="GLI36654.1"/>
    </source>
</evidence>
<dbReference type="GO" id="GO:0005524">
    <property type="term" value="F:ATP binding"/>
    <property type="evidence" value="ECO:0007669"/>
    <property type="project" value="UniProtKB-KW"/>
</dbReference>
<feature type="domain" description="Helicase ATP-binding" evidence="6">
    <location>
        <begin position="13"/>
        <end position="177"/>
    </location>
</feature>
<dbReference type="SMART" id="SM00847">
    <property type="entry name" value="HA2"/>
    <property type="match status" value="1"/>
</dbReference>
<dbReference type="PROSITE" id="PS51194">
    <property type="entry name" value="HELICASE_CTER"/>
    <property type="match status" value="1"/>
</dbReference>
<evidence type="ECO:0000256" key="4">
    <source>
        <dbReference type="ARBA" id="ARBA00022840"/>
    </source>
</evidence>
<keyword evidence="4" id="KW-0067">ATP-binding</keyword>
<keyword evidence="9" id="KW-1185">Reference proteome</keyword>
<dbReference type="RefSeq" id="WP_214187333.1">
    <property type="nucleotide sequence ID" value="NZ_BSDS01000001.1"/>
</dbReference>
<organism evidence="8 9">
    <name type="scientific">Geobacter hydrogenophilus</name>
    <dbReference type="NCBI Taxonomy" id="40983"/>
    <lineage>
        <taxon>Bacteria</taxon>
        <taxon>Pseudomonadati</taxon>
        <taxon>Thermodesulfobacteriota</taxon>
        <taxon>Desulfuromonadia</taxon>
        <taxon>Geobacterales</taxon>
        <taxon>Geobacteraceae</taxon>
        <taxon>Geobacter</taxon>
    </lineage>
</organism>
<dbReference type="CDD" id="cd18791">
    <property type="entry name" value="SF2_C_RHA"/>
    <property type="match status" value="1"/>
</dbReference>
<dbReference type="Proteomes" id="UP001144352">
    <property type="component" value="Unassembled WGS sequence"/>
</dbReference>
<dbReference type="EMBL" id="BSDS01000001">
    <property type="protein sequence ID" value="GLI36654.1"/>
    <property type="molecule type" value="Genomic_DNA"/>
</dbReference>
<gene>
    <name evidence="8" type="primary">hrpB</name>
    <name evidence="8" type="ORF">GHYDROH2_01550</name>
</gene>
<dbReference type="InterPro" id="IPR001650">
    <property type="entry name" value="Helicase_C-like"/>
</dbReference>
<dbReference type="InterPro" id="IPR049614">
    <property type="entry name" value="HrpB_DEXH"/>
</dbReference>
<dbReference type="InterPro" id="IPR048333">
    <property type="entry name" value="HA2_WH"/>
</dbReference>
<reference evidence="8" key="1">
    <citation type="submission" date="2022-12" db="EMBL/GenBank/DDBJ databases">
        <title>Reference genome sequencing for broad-spectrum identification of bacterial and archaeal isolates by mass spectrometry.</title>
        <authorList>
            <person name="Sekiguchi Y."/>
            <person name="Tourlousse D.M."/>
        </authorList>
    </citation>
    <scope>NUCLEOTIDE SEQUENCE</scope>
    <source>
        <strain evidence="8">H2</strain>
    </source>
</reference>
<dbReference type="SUPFAM" id="SSF52540">
    <property type="entry name" value="P-loop containing nucleoside triphosphate hydrolases"/>
    <property type="match status" value="1"/>
</dbReference>
<dbReference type="GO" id="GO:0004386">
    <property type="term" value="F:helicase activity"/>
    <property type="evidence" value="ECO:0007669"/>
    <property type="project" value="UniProtKB-KW"/>
</dbReference>
<evidence type="ECO:0000256" key="1">
    <source>
        <dbReference type="ARBA" id="ARBA00022741"/>
    </source>
</evidence>
<protein>
    <submittedName>
        <fullName evidence="8">ATP-dependent helicase HrpB</fullName>
    </submittedName>
</protein>
<dbReference type="NCBIfam" id="TIGR01970">
    <property type="entry name" value="DEAH_box_HrpB"/>
    <property type="match status" value="1"/>
</dbReference>
<name>A0A9W6FXI4_9BACT</name>
<dbReference type="FunFam" id="3.40.50.300:FF:002125">
    <property type="entry name" value="ATP-dependent helicase HrpB"/>
    <property type="match status" value="1"/>
</dbReference>
<dbReference type="InterPro" id="IPR007502">
    <property type="entry name" value="Helicase-assoc_dom"/>
</dbReference>
<evidence type="ECO:0000256" key="3">
    <source>
        <dbReference type="ARBA" id="ARBA00022806"/>
    </source>
</evidence>
<keyword evidence="2" id="KW-0378">Hydrolase</keyword>
<dbReference type="SMART" id="SM00490">
    <property type="entry name" value="HELICc"/>
    <property type="match status" value="1"/>
</dbReference>
<evidence type="ECO:0000256" key="2">
    <source>
        <dbReference type="ARBA" id="ARBA00022801"/>
    </source>
</evidence>
<feature type="region of interest" description="Disordered" evidence="5">
    <location>
        <begin position="817"/>
        <end position="843"/>
    </location>
</feature>
<dbReference type="Gene3D" id="1.20.120.1080">
    <property type="match status" value="1"/>
</dbReference>